<keyword evidence="8" id="KW-1133">Transmembrane helix</keyword>
<gene>
    <name evidence="13" type="ORF">Ptr86124_000246</name>
</gene>
<dbReference type="InterPro" id="IPR004205">
    <property type="entry name" value="Cyt_bc1_su8"/>
</dbReference>
<evidence type="ECO:0000256" key="5">
    <source>
        <dbReference type="ARBA" id="ARBA00022692"/>
    </source>
</evidence>
<feature type="region of interest" description="Disordered" evidence="12">
    <location>
        <begin position="1"/>
        <end position="29"/>
    </location>
</feature>
<evidence type="ECO:0000256" key="7">
    <source>
        <dbReference type="ARBA" id="ARBA00022982"/>
    </source>
</evidence>
<evidence type="ECO:0000256" key="3">
    <source>
        <dbReference type="ARBA" id="ARBA00022448"/>
    </source>
</evidence>
<accession>A0A922NQ27</accession>
<evidence type="ECO:0000256" key="10">
    <source>
        <dbReference type="ARBA" id="ARBA00023136"/>
    </source>
</evidence>
<comment type="function">
    <text evidence="11">Component of the ubiquinol-cytochrome c oxidoreductase, a multisubunit transmembrane complex that is part of the mitochondrial electron transport chain which drives oxidative phosphorylation. The complex plays an important role in the uptake of multiple carbon sources present in different host niches.</text>
</comment>
<evidence type="ECO:0000256" key="9">
    <source>
        <dbReference type="ARBA" id="ARBA00023128"/>
    </source>
</evidence>
<reference evidence="14" key="1">
    <citation type="journal article" date="2022" name="Microb. Genom.">
        <title>A global pangenome for the wheat fungal pathogen Pyrenophora tritici-repentis and prediction of effector protein structural homology.</title>
        <authorList>
            <person name="Moolhuijzen P.M."/>
            <person name="See P.T."/>
            <person name="Shi G."/>
            <person name="Powell H.R."/>
            <person name="Cockram J."/>
            <person name="Jorgensen L.N."/>
            <person name="Benslimane H."/>
            <person name="Strelkov S.E."/>
            <person name="Turner J."/>
            <person name="Liu Z."/>
            <person name="Moffat C.S."/>
        </authorList>
    </citation>
    <scope>NUCLEOTIDE SEQUENCE [LARGE SCALE GENOMIC DNA]</scope>
</reference>
<dbReference type="Pfam" id="PF02939">
    <property type="entry name" value="UcrQ"/>
    <property type="match status" value="1"/>
</dbReference>
<keyword evidence="9 11" id="KW-0496">Mitochondrion</keyword>
<comment type="similarity">
    <text evidence="2 11">Belongs to the UQCRQ/QCR8 family.</text>
</comment>
<comment type="subunit">
    <text evidence="11">Component of the ubiquinol-cytochrome c oxidoreductase (cytochrome b-c1 complex, complex III, CIII), a multisubunit enzyme composed of 3 respiratory subunits cytochrome b, cytochrome c1 and Rieske protein, 2 core protein subunits, and additional low-molecular weight protein subunits. The complex exists as an obligatory dimer and forms supercomplexes (SCs) in the inner mitochondrial membrane with cytochrome c oxidase (complex IV, CIV).</text>
</comment>
<evidence type="ECO:0000256" key="12">
    <source>
        <dbReference type="SAM" id="MobiDB-lite"/>
    </source>
</evidence>
<evidence type="ECO:0000313" key="13">
    <source>
        <dbReference type="EMBL" id="KAI1519878.1"/>
    </source>
</evidence>
<dbReference type="AlphaFoldDB" id="A0A922NQ27"/>
<organism evidence="13 14">
    <name type="scientific">Pyrenophora tritici-repentis</name>
    <dbReference type="NCBI Taxonomy" id="45151"/>
    <lineage>
        <taxon>Eukaryota</taxon>
        <taxon>Fungi</taxon>
        <taxon>Dikarya</taxon>
        <taxon>Ascomycota</taxon>
        <taxon>Pezizomycotina</taxon>
        <taxon>Dothideomycetes</taxon>
        <taxon>Pleosporomycetidae</taxon>
        <taxon>Pleosporales</taxon>
        <taxon>Pleosporineae</taxon>
        <taxon>Pleosporaceae</taxon>
        <taxon>Pyrenophora</taxon>
    </lineage>
</organism>
<evidence type="ECO:0000256" key="6">
    <source>
        <dbReference type="ARBA" id="ARBA00022792"/>
    </source>
</evidence>
<name>A0A922NQ27_9PLEO</name>
<proteinExistence type="inferred from homology"/>
<evidence type="ECO:0000256" key="4">
    <source>
        <dbReference type="ARBA" id="ARBA00022660"/>
    </source>
</evidence>
<dbReference type="FunFam" id="1.20.5.210:FF:000001">
    <property type="entry name" value="Cytochrome b-c1 complex subunit 8"/>
    <property type="match status" value="1"/>
</dbReference>
<dbReference type="Gene3D" id="1.20.5.210">
    <property type="entry name" value="Cytochrome b-c1 complex subunit 8"/>
    <property type="match status" value="1"/>
</dbReference>
<keyword evidence="3 11" id="KW-0813">Transport</keyword>
<dbReference type="GO" id="GO:0006122">
    <property type="term" value="P:mitochondrial electron transport, ubiquinol to cytochrome c"/>
    <property type="evidence" value="ECO:0007669"/>
    <property type="project" value="UniProtKB-UniRule"/>
</dbReference>
<keyword evidence="14" id="KW-1185">Reference proteome</keyword>
<dbReference type="EMBL" id="NRDI02000001">
    <property type="protein sequence ID" value="KAI1519878.1"/>
    <property type="molecule type" value="Genomic_DNA"/>
</dbReference>
<evidence type="ECO:0000313" key="14">
    <source>
        <dbReference type="Proteomes" id="UP000249757"/>
    </source>
</evidence>
<dbReference type="SUPFAM" id="SSF81508">
    <property type="entry name" value="Ubiquinone-binding protein QP-C of cytochrome bc1 complex (Ubiquinol-cytochrome c reductase)"/>
    <property type="match status" value="1"/>
</dbReference>
<dbReference type="PANTHER" id="PTHR12119">
    <property type="entry name" value="UBIQUINOL-CYTOCHROME C REDUCTASE COMPLEX UBIQUINONE-BINDING PROTEIN QP-C"/>
    <property type="match status" value="1"/>
</dbReference>
<evidence type="ECO:0000256" key="2">
    <source>
        <dbReference type="ARBA" id="ARBA00007668"/>
    </source>
</evidence>
<evidence type="ECO:0000256" key="11">
    <source>
        <dbReference type="RuleBase" id="RU368118"/>
    </source>
</evidence>
<dbReference type="OrthoDB" id="6683853at2759"/>
<keyword evidence="4 11" id="KW-0679">Respiratory chain</keyword>
<keyword evidence="5" id="KW-0812">Transmembrane</keyword>
<feature type="compositionally biased region" description="Polar residues" evidence="12">
    <location>
        <begin position="13"/>
        <end position="24"/>
    </location>
</feature>
<keyword evidence="10" id="KW-0472">Membrane</keyword>
<dbReference type="PANTHER" id="PTHR12119:SF2">
    <property type="entry name" value="CYTOCHROME B-C1 COMPLEX SUBUNIT 8"/>
    <property type="match status" value="1"/>
</dbReference>
<protein>
    <recommendedName>
        <fullName evidence="11">Cytochrome b-c1 complex subunit 8</fullName>
    </recommendedName>
    <alternativeName>
        <fullName evidence="11">Complex III subunit 8</fullName>
    </alternativeName>
</protein>
<dbReference type="GO" id="GO:0045275">
    <property type="term" value="C:respiratory chain complex III"/>
    <property type="evidence" value="ECO:0007669"/>
    <property type="project" value="UniProtKB-UniRule"/>
</dbReference>
<sequence length="138" mass="15654">MALGPSENHAKTKTTYVQAPTADNGSHLPRKQARFECRHTQHPHTKTEWHIGSWGNPYEGGGRPGKGVVTYALSPNRQRPMATFIAKGFWNVVRRSRNQVLYFIPPLVVAYGTMQWAIERNEFLNSKTGRALYGDEEE</sequence>
<dbReference type="GO" id="GO:0005743">
    <property type="term" value="C:mitochondrial inner membrane"/>
    <property type="evidence" value="ECO:0007669"/>
    <property type="project" value="UniProtKB-SubCell"/>
</dbReference>
<comment type="subcellular location">
    <subcellularLocation>
        <location evidence="1 11">Mitochondrion inner membrane</location>
        <topology evidence="1 11">Single-pass membrane protein</topology>
    </subcellularLocation>
</comment>
<keyword evidence="7 11" id="KW-0249">Electron transport</keyword>
<comment type="caution">
    <text evidence="13">The sequence shown here is derived from an EMBL/GenBank/DDBJ whole genome shotgun (WGS) entry which is preliminary data.</text>
</comment>
<dbReference type="InterPro" id="IPR036642">
    <property type="entry name" value="Cyt_bc1_su8_sf"/>
</dbReference>
<evidence type="ECO:0000256" key="8">
    <source>
        <dbReference type="ARBA" id="ARBA00022989"/>
    </source>
</evidence>
<dbReference type="Proteomes" id="UP000249757">
    <property type="component" value="Unassembled WGS sequence"/>
</dbReference>
<keyword evidence="6 11" id="KW-0999">Mitochondrion inner membrane</keyword>
<evidence type="ECO:0000256" key="1">
    <source>
        <dbReference type="ARBA" id="ARBA00004434"/>
    </source>
</evidence>